<gene>
    <name evidence="2" type="ORF">AVDCRST_MAG50-2475</name>
</gene>
<evidence type="ECO:0000313" key="2">
    <source>
        <dbReference type="EMBL" id="CAA9248715.1"/>
    </source>
</evidence>
<protein>
    <submittedName>
        <fullName evidence="2">Uncharacterized protein</fullName>
    </submittedName>
</protein>
<feature type="transmembrane region" description="Helical" evidence="1">
    <location>
        <begin position="12"/>
        <end position="33"/>
    </location>
</feature>
<keyword evidence="1" id="KW-0812">Transmembrane</keyword>
<dbReference type="EMBL" id="CADCTF010000104">
    <property type="protein sequence ID" value="CAA9248715.1"/>
    <property type="molecule type" value="Genomic_DNA"/>
</dbReference>
<accession>A0A6J4IF95</accession>
<reference evidence="2" key="1">
    <citation type="submission" date="2020-02" db="EMBL/GenBank/DDBJ databases">
        <authorList>
            <person name="Meier V. D."/>
        </authorList>
    </citation>
    <scope>NUCLEOTIDE SEQUENCE</scope>
    <source>
        <strain evidence="2">AVDCRST_MAG50</strain>
    </source>
</reference>
<organism evidence="2">
    <name type="scientific">uncultured Acidimicrobiales bacterium</name>
    <dbReference type="NCBI Taxonomy" id="310071"/>
    <lineage>
        <taxon>Bacteria</taxon>
        <taxon>Bacillati</taxon>
        <taxon>Actinomycetota</taxon>
        <taxon>Acidimicrobiia</taxon>
        <taxon>Acidimicrobiales</taxon>
        <taxon>environmental samples</taxon>
    </lineage>
</organism>
<sequence>MVITCSHTGDSSALWMVALAALLALEAAFFAWYRRRWDTWPTLKDVPDELAGAIAAAATAFIGTTIGLYVYEQAYAKARSVEADVGLGGCRLPHRHQDDSGAWRGHLLSDLQGRRRRLQAAHRRTHRDRLDIRLVLVAALALQSGPRPADVEGAAARDRRWFSLSDVDSSLRLRRN</sequence>
<keyword evidence="1" id="KW-1133">Transmembrane helix</keyword>
<feature type="transmembrane region" description="Helical" evidence="1">
    <location>
        <begin position="53"/>
        <end position="71"/>
    </location>
</feature>
<dbReference type="AlphaFoldDB" id="A0A6J4IF95"/>
<proteinExistence type="predicted"/>
<evidence type="ECO:0000256" key="1">
    <source>
        <dbReference type="SAM" id="Phobius"/>
    </source>
</evidence>
<dbReference type="NCBIfam" id="TIGR01167">
    <property type="entry name" value="LPXTG_anchor"/>
    <property type="match status" value="1"/>
</dbReference>
<keyword evidence="1" id="KW-0472">Membrane</keyword>
<name>A0A6J4IF95_9ACTN</name>